<evidence type="ECO:0000313" key="5">
    <source>
        <dbReference type="Proteomes" id="UP000033483"/>
    </source>
</evidence>
<dbReference type="GO" id="GO:0016042">
    <property type="term" value="P:lipid catabolic process"/>
    <property type="evidence" value="ECO:0007669"/>
    <property type="project" value="UniProtKB-KW"/>
</dbReference>
<dbReference type="Proteomes" id="UP000033483">
    <property type="component" value="Unassembled WGS sequence"/>
</dbReference>
<keyword evidence="1" id="KW-0378">Hydrolase</keyword>
<keyword evidence="1" id="KW-0443">Lipid metabolism</keyword>
<dbReference type="SMART" id="SM00149">
    <property type="entry name" value="PLCYc"/>
    <property type="match status" value="1"/>
</dbReference>
<protein>
    <recommendedName>
        <fullName evidence="1">Phosphoinositide phospholipase C</fullName>
        <ecNumber evidence="1">3.1.4.11</ecNumber>
    </recommendedName>
</protein>
<dbReference type="SUPFAM" id="SSF51695">
    <property type="entry name" value="PLC-like phosphodiesterases"/>
    <property type="match status" value="1"/>
</dbReference>
<organism evidence="4 5">
    <name type="scientific">Thielaviopsis punctulata</name>
    <dbReference type="NCBI Taxonomy" id="72032"/>
    <lineage>
        <taxon>Eukaryota</taxon>
        <taxon>Fungi</taxon>
        <taxon>Dikarya</taxon>
        <taxon>Ascomycota</taxon>
        <taxon>Pezizomycotina</taxon>
        <taxon>Sordariomycetes</taxon>
        <taxon>Hypocreomycetidae</taxon>
        <taxon>Microascales</taxon>
        <taxon>Ceratocystidaceae</taxon>
        <taxon>Thielaviopsis</taxon>
    </lineage>
</organism>
<name>A0A0F4ZIF1_9PEZI</name>
<feature type="region of interest" description="Disordered" evidence="2">
    <location>
        <begin position="398"/>
        <end position="437"/>
    </location>
</feature>
<dbReference type="InterPro" id="IPR035892">
    <property type="entry name" value="C2_domain_sf"/>
</dbReference>
<dbReference type="Gene3D" id="3.20.20.190">
    <property type="entry name" value="Phosphatidylinositol (PI) phosphodiesterase"/>
    <property type="match status" value="1"/>
</dbReference>
<keyword evidence="5" id="KW-1185">Reference proteome</keyword>
<accession>A0A0F4ZIF1</accession>
<dbReference type="PANTHER" id="PTHR10336">
    <property type="entry name" value="PHOSPHOINOSITIDE-SPECIFIC PHOSPHOLIPASE C FAMILY PROTEIN"/>
    <property type="match status" value="1"/>
</dbReference>
<dbReference type="GO" id="GO:0048015">
    <property type="term" value="P:phosphatidylinositol-mediated signaling"/>
    <property type="evidence" value="ECO:0007669"/>
    <property type="project" value="TreeGrafter"/>
</dbReference>
<evidence type="ECO:0000256" key="1">
    <source>
        <dbReference type="RuleBase" id="RU361133"/>
    </source>
</evidence>
<sequence>MHGWTVCPPCTFREVCQAIAKYGFIQNPLPIIVSLEVHADVPQQRCMVDIMEEEWGDLLLTEPLEGYDPQFRVPTLADLQHRILVKVKKHYGSRNMAVATTADIFRHLRHKSGEALNRLTPETRRSGLDLYVGRDRDSGRHLSRESLVSIGSTGSAATQNWDAESCISTESAGESATSEQRAITECLGRLAVYTHGERFKGWQQANIKKPSHIFSISEKRIPALYASDPEVVFAHNKSFFMRAYPNVVRIDSSNPDPADFWRKGVQMVAMNWQRNDYGMMINHAMFADEDGWVPKPPGFRSTNKDTLTHLDACVWKTMKLRITLHAGHNVAPSKTLPSSSFSSPSSSSAIGSASMGTMPAAATSAPLYPSSIAGPPPDPAPAVELDKTVEPVVRVTVHTEAQQKDLEKNSRGVTDTGGKKPATVSLCSPAGRSQNPDWGDEGCVMDFEPIPRVTDKLSYIRFTVRNHTVMRSNPLLSWQCIRLDRLQSGFRFIPLLNAQAVPCGFLLVTIDVSFSEVPRPEHMPAPE</sequence>
<dbReference type="PROSITE" id="PS50007">
    <property type="entry name" value="PIPLC_X_DOMAIN"/>
    <property type="match status" value="1"/>
</dbReference>
<dbReference type="PROSITE" id="PS50008">
    <property type="entry name" value="PIPLC_Y_DOMAIN"/>
    <property type="match status" value="1"/>
</dbReference>
<proteinExistence type="predicted"/>
<feature type="compositionally biased region" description="Basic and acidic residues" evidence="2">
    <location>
        <begin position="401"/>
        <end position="410"/>
    </location>
</feature>
<feature type="domain" description="PI-PLC Y-box" evidence="3">
    <location>
        <begin position="187"/>
        <end position="300"/>
    </location>
</feature>
<keyword evidence="1" id="KW-0442">Lipid degradation</keyword>
<comment type="catalytic activity">
    <reaction evidence="1">
        <text>a 1,2-diacyl-sn-glycero-3-phospho-(1D-myo-inositol-4,5-bisphosphate) + H2O = 1D-myo-inositol 1,4,5-trisphosphate + a 1,2-diacyl-sn-glycerol + H(+)</text>
        <dbReference type="Rhea" id="RHEA:33179"/>
        <dbReference type="ChEBI" id="CHEBI:15377"/>
        <dbReference type="ChEBI" id="CHEBI:15378"/>
        <dbReference type="ChEBI" id="CHEBI:17815"/>
        <dbReference type="ChEBI" id="CHEBI:58456"/>
        <dbReference type="ChEBI" id="CHEBI:203600"/>
        <dbReference type="EC" id="3.1.4.11"/>
    </reaction>
</comment>
<dbReference type="PANTHER" id="PTHR10336:SF82">
    <property type="entry name" value="PHOSPHOINOSITIDE PHOSPHOLIPASE C"/>
    <property type="match status" value="1"/>
</dbReference>
<dbReference type="AlphaFoldDB" id="A0A0F4ZIF1"/>
<dbReference type="PRINTS" id="PR00390">
    <property type="entry name" value="PHPHLIPASEC"/>
</dbReference>
<dbReference type="InterPro" id="IPR001192">
    <property type="entry name" value="PI-PLC_fam"/>
</dbReference>
<dbReference type="GO" id="GO:0004435">
    <property type="term" value="F:phosphatidylinositol-4,5-bisphosphate phospholipase C activity"/>
    <property type="evidence" value="ECO:0007669"/>
    <property type="project" value="UniProtKB-EC"/>
</dbReference>
<dbReference type="InterPro" id="IPR000909">
    <property type="entry name" value="PLipase_C_PInositol-sp_X_dom"/>
</dbReference>
<evidence type="ECO:0000259" key="3">
    <source>
        <dbReference type="PROSITE" id="PS50008"/>
    </source>
</evidence>
<dbReference type="Pfam" id="PF00388">
    <property type="entry name" value="PI-PLC-X"/>
    <property type="match status" value="1"/>
</dbReference>
<evidence type="ECO:0000256" key="2">
    <source>
        <dbReference type="SAM" id="MobiDB-lite"/>
    </source>
</evidence>
<dbReference type="GO" id="GO:0051209">
    <property type="term" value="P:release of sequestered calcium ion into cytosol"/>
    <property type="evidence" value="ECO:0007669"/>
    <property type="project" value="TreeGrafter"/>
</dbReference>
<dbReference type="Pfam" id="PF00387">
    <property type="entry name" value="PI-PLC-Y"/>
    <property type="match status" value="1"/>
</dbReference>
<feature type="region of interest" description="Disordered" evidence="2">
    <location>
        <begin position="331"/>
        <end position="354"/>
    </location>
</feature>
<dbReference type="EMBL" id="LAEV01000441">
    <property type="protein sequence ID" value="KKA30302.1"/>
    <property type="molecule type" value="Genomic_DNA"/>
</dbReference>
<evidence type="ECO:0000313" key="4">
    <source>
        <dbReference type="EMBL" id="KKA30302.1"/>
    </source>
</evidence>
<gene>
    <name evidence="4" type="ORF">TD95_005350</name>
</gene>
<dbReference type="OrthoDB" id="269822at2759"/>
<dbReference type="SMART" id="SM00148">
    <property type="entry name" value="PLCXc"/>
    <property type="match status" value="1"/>
</dbReference>
<dbReference type="InterPro" id="IPR017946">
    <property type="entry name" value="PLC-like_Pdiesterase_TIM-brl"/>
</dbReference>
<comment type="caution">
    <text evidence="4">The sequence shown here is derived from an EMBL/GenBank/DDBJ whole genome shotgun (WGS) entry which is preliminary data.</text>
</comment>
<reference evidence="4 5" key="1">
    <citation type="submission" date="2015-03" db="EMBL/GenBank/DDBJ databases">
        <authorList>
            <person name="Radwan O."/>
            <person name="Al-Naeli F.A."/>
            <person name="Rendon G.A."/>
            <person name="Fields C."/>
        </authorList>
    </citation>
    <scope>NUCLEOTIDE SEQUENCE [LARGE SCALE GENOMIC DNA]</scope>
    <source>
        <strain evidence="4">CR-DP1</strain>
    </source>
</reference>
<dbReference type="InterPro" id="IPR001711">
    <property type="entry name" value="PLipase_C_Pinositol-sp_Y"/>
</dbReference>
<dbReference type="Gene3D" id="2.60.40.150">
    <property type="entry name" value="C2 domain"/>
    <property type="match status" value="1"/>
</dbReference>
<dbReference type="EC" id="3.1.4.11" evidence="1"/>